<dbReference type="GO" id="GO:0005739">
    <property type="term" value="C:mitochondrion"/>
    <property type="evidence" value="ECO:0007669"/>
    <property type="project" value="TreeGrafter"/>
</dbReference>
<accession>A0A813XJC5</accession>
<dbReference type="Proteomes" id="UP000663829">
    <property type="component" value="Unassembled WGS sequence"/>
</dbReference>
<evidence type="ECO:0000313" key="10">
    <source>
        <dbReference type="EMBL" id="CAF3658088.1"/>
    </source>
</evidence>
<keyword evidence="2 6" id="KW-0812">Transmembrane</keyword>
<dbReference type="OrthoDB" id="5874039at2759"/>
<evidence type="ECO:0000256" key="4">
    <source>
        <dbReference type="ARBA" id="ARBA00023054"/>
    </source>
</evidence>
<keyword evidence="3 6" id="KW-1133">Transmembrane helix</keyword>
<feature type="transmembrane region" description="Helical" evidence="6">
    <location>
        <begin position="140"/>
        <end position="161"/>
    </location>
</feature>
<evidence type="ECO:0000313" key="9">
    <source>
        <dbReference type="EMBL" id="CAF1035862.1"/>
    </source>
</evidence>
<dbReference type="Pfam" id="PF06916">
    <property type="entry name" value="FAM210A-B_dom"/>
    <property type="match status" value="1"/>
</dbReference>
<protein>
    <recommendedName>
        <fullName evidence="7">DUF1279 domain-containing protein</fullName>
    </recommendedName>
</protein>
<comment type="subcellular location">
    <subcellularLocation>
        <location evidence="1">Membrane</location>
        <topology evidence="1">Single-pass membrane protein</topology>
    </subcellularLocation>
</comment>
<gene>
    <name evidence="8" type="ORF">GPM918_LOCUS7087</name>
    <name evidence="9" type="ORF">OVA965_LOCUS16227</name>
    <name evidence="10" type="ORF">SRO942_LOCUS7087</name>
    <name evidence="11" type="ORF">TMI583_LOCUS16236</name>
</gene>
<evidence type="ECO:0000256" key="2">
    <source>
        <dbReference type="ARBA" id="ARBA00022692"/>
    </source>
</evidence>
<dbReference type="EMBL" id="CAJNOK010007487">
    <property type="protein sequence ID" value="CAF1035862.1"/>
    <property type="molecule type" value="Genomic_DNA"/>
</dbReference>
<evidence type="ECO:0000313" key="12">
    <source>
        <dbReference type="Proteomes" id="UP000663829"/>
    </source>
</evidence>
<evidence type="ECO:0000313" key="11">
    <source>
        <dbReference type="EMBL" id="CAF3804095.1"/>
    </source>
</evidence>
<name>A0A813XJC5_9BILA</name>
<feature type="domain" description="DUF1279" evidence="7">
    <location>
        <begin position="128"/>
        <end position="250"/>
    </location>
</feature>
<dbReference type="AlphaFoldDB" id="A0A813XJC5"/>
<dbReference type="Proteomes" id="UP000677228">
    <property type="component" value="Unassembled WGS sequence"/>
</dbReference>
<dbReference type="InterPro" id="IPR045866">
    <property type="entry name" value="FAM210A/B-like"/>
</dbReference>
<dbReference type="Proteomes" id="UP000682733">
    <property type="component" value="Unassembled WGS sequence"/>
</dbReference>
<keyword evidence="12" id="KW-1185">Reference proteome</keyword>
<dbReference type="EMBL" id="CAJNOQ010001134">
    <property type="protein sequence ID" value="CAF0870787.1"/>
    <property type="molecule type" value="Genomic_DNA"/>
</dbReference>
<reference evidence="8" key="1">
    <citation type="submission" date="2021-02" db="EMBL/GenBank/DDBJ databases">
        <authorList>
            <person name="Nowell W R."/>
        </authorList>
    </citation>
    <scope>NUCLEOTIDE SEQUENCE</scope>
</reference>
<dbReference type="PANTHER" id="PTHR21377:SF1">
    <property type="entry name" value="PROTEIN FAM210A"/>
    <property type="match status" value="1"/>
</dbReference>
<dbReference type="Proteomes" id="UP000681722">
    <property type="component" value="Unassembled WGS sequence"/>
</dbReference>
<keyword evidence="4" id="KW-0175">Coiled coil</keyword>
<evidence type="ECO:0000313" key="8">
    <source>
        <dbReference type="EMBL" id="CAF0870787.1"/>
    </source>
</evidence>
<dbReference type="EMBL" id="CAJOBC010001134">
    <property type="protein sequence ID" value="CAF3658088.1"/>
    <property type="molecule type" value="Genomic_DNA"/>
</dbReference>
<organism evidence="8 12">
    <name type="scientific">Didymodactylos carnosus</name>
    <dbReference type="NCBI Taxonomy" id="1234261"/>
    <lineage>
        <taxon>Eukaryota</taxon>
        <taxon>Metazoa</taxon>
        <taxon>Spiralia</taxon>
        <taxon>Gnathifera</taxon>
        <taxon>Rotifera</taxon>
        <taxon>Eurotatoria</taxon>
        <taxon>Bdelloidea</taxon>
        <taxon>Philodinida</taxon>
        <taxon>Philodinidae</taxon>
        <taxon>Didymodactylos</taxon>
    </lineage>
</organism>
<evidence type="ECO:0000259" key="7">
    <source>
        <dbReference type="Pfam" id="PF06916"/>
    </source>
</evidence>
<comment type="caution">
    <text evidence="8">The sequence shown here is derived from an EMBL/GenBank/DDBJ whole genome shotgun (WGS) entry which is preliminary data.</text>
</comment>
<dbReference type="GO" id="GO:0016020">
    <property type="term" value="C:membrane"/>
    <property type="evidence" value="ECO:0007669"/>
    <property type="project" value="UniProtKB-SubCell"/>
</dbReference>
<evidence type="ECO:0000256" key="3">
    <source>
        <dbReference type="ARBA" id="ARBA00022989"/>
    </source>
</evidence>
<evidence type="ECO:0000256" key="6">
    <source>
        <dbReference type="SAM" id="Phobius"/>
    </source>
</evidence>
<dbReference type="EMBL" id="CAJOBA010007498">
    <property type="protein sequence ID" value="CAF3804095.1"/>
    <property type="molecule type" value="Genomic_DNA"/>
</dbReference>
<keyword evidence="5 6" id="KW-0472">Membrane</keyword>
<evidence type="ECO:0000256" key="5">
    <source>
        <dbReference type="ARBA" id="ARBA00023136"/>
    </source>
</evidence>
<proteinExistence type="predicted"/>
<dbReference type="InterPro" id="IPR009688">
    <property type="entry name" value="FAM210A/B-like_dom"/>
</dbReference>
<dbReference type="PANTHER" id="PTHR21377">
    <property type="entry name" value="PROTEIN FAM210B, MITOCHONDRIAL"/>
    <property type="match status" value="1"/>
</dbReference>
<evidence type="ECO:0000256" key="1">
    <source>
        <dbReference type="ARBA" id="ARBA00004167"/>
    </source>
</evidence>
<sequence>MFVLYRTICTSSTQPVIRSLLLSTIRSSPLTTSKHFPLSICSSTTCYSTLSLLNKNLLFKCHKLRYSPYYALVNTLKTFKNQSSAVKFQRRQLHPNNPIHPPNYVPPSPSTPLPLTTPLVKSQSSIFQRFRQAYVQYGKVLIAIHFVTSWMWISGLIFIHFNGLDLGMWMMNGLVYLHVISDERRTKFIQKMDDFQIMSIIKKLPLLTEKQVEYFNNYFTGERVRLLATAILLYKFIMPLRYAASLGLTAFLSKTLLKRGILKKPPQGDTLKELYHDQKELIGRNVRRARENIKSKIKKRTRRGKIIH</sequence>